<reference evidence="4 5" key="1">
    <citation type="submission" date="2017-04" db="EMBL/GenBank/DDBJ databases">
        <title>Genome sequencing of [Candida] sorbophila.</title>
        <authorList>
            <person name="Ahn J.O."/>
        </authorList>
    </citation>
    <scope>NUCLEOTIDE SEQUENCE [LARGE SCALE GENOMIC DNA]</scope>
    <source>
        <strain evidence="4 5">DS02</strain>
    </source>
</reference>
<dbReference type="RefSeq" id="XP_024665968.1">
    <property type="nucleotide sequence ID" value="XM_024810200.1"/>
</dbReference>
<feature type="compositionally biased region" description="Acidic residues" evidence="2">
    <location>
        <begin position="72"/>
        <end position="86"/>
    </location>
</feature>
<evidence type="ECO:0000313" key="5">
    <source>
        <dbReference type="Proteomes" id="UP000238350"/>
    </source>
</evidence>
<dbReference type="AlphaFoldDB" id="A0A2T0FM02"/>
<feature type="compositionally biased region" description="Basic and acidic residues" evidence="2">
    <location>
        <begin position="407"/>
        <end position="417"/>
    </location>
</feature>
<dbReference type="Proteomes" id="UP000238350">
    <property type="component" value="Unassembled WGS sequence"/>
</dbReference>
<evidence type="ECO:0000256" key="1">
    <source>
        <dbReference type="ARBA" id="ARBA00007473"/>
    </source>
</evidence>
<comment type="similarity">
    <text evidence="1">Belongs to the KRI1 family.</text>
</comment>
<feature type="compositionally biased region" description="Basic and acidic residues" evidence="2">
    <location>
        <begin position="280"/>
        <end position="290"/>
    </location>
</feature>
<sequence>MGKHKVEKKEKKSKKDKKPKDEFSEGTDVVSLDLSGESDNDTLTVNQEYAQRLDRNKSRQEYDTLKEKYGSDIDEDSPSEDEDDVGDLVTEEIDQGIEKVIETIRHNPEALKNPEVKFFPDVDSTLPTKVKKDKPMYLKDYHRQTLLSNAKDEEMPTEESYNELQARQKAELISALNGDVDEDEDFLTKRTEQREVEEIQLPNPEEDEDGFLKGFLSSKGWIPKDVDEVTGDKKVPTYGEIVEEDSDEFDDLADKFETAYNFRFEDPDAAEVISYARDQSTMRRKEDSSRRRARDKKRQRREAEENQRKFELARLRKHKVNEVTDKLEKLASVLGDDDISAKFTQEDLEGEWDDDEWDKRMKKLFDDEFYSKQDDDWNPQDSVEPGAEIDAVGADAEVETQAEPEEETKPVKKETEKIKEVKPLTEMSKKELKRKAQEIVDANTDLLLDETFKPSAQFCYREVEAESFGLSTRDILLADDKDLNQYVGLKHLAPYRDADRVSKDKKRYAKKRRLREWHKQAFGAEEVDTDELWEKLKKETAGPMPAKKRRKQKNK</sequence>
<dbReference type="PANTHER" id="PTHR14490">
    <property type="entry name" value="ZINC FINGER, ZZ TYPE"/>
    <property type="match status" value="1"/>
</dbReference>
<feature type="compositionally biased region" description="Basic residues" evidence="2">
    <location>
        <begin position="291"/>
        <end position="300"/>
    </location>
</feature>
<dbReference type="PANTHER" id="PTHR14490:SF5">
    <property type="entry name" value="PROTEIN KRI1 HOMOLOG"/>
    <property type="match status" value="1"/>
</dbReference>
<feature type="region of interest" description="Disordered" evidence="2">
    <location>
        <begin position="396"/>
        <end position="417"/>
    </location>
</feature>
<proteinExistence type="inferred from homology"/>
<evidence type="ECO:0000313" key="4">
    <source>
        <dbReference type="EMBL" id="PRT56023.1"/>
    </source>
</evidence>
<keyword evidence="5" id="KW-1185">Reference proteome</keyword>
<dbReference type="GO" id="GO:0005730">
    <property type="term" value="C:nucleolus"/>
    <property type="evidence" value="ECO:0007669"/>
    <property type="project" value="TreeGrafter"/>
</dbReference>
<dbReference type="InterPro" id="IPR024626">
    <property type="entry name" value="Kri1-like_C"/>
</dbReference>
<dbReference type="GO" id="GO:0000447">
    <property type="term" value="P:endonucleolytic cleavage in ITS1 to separate SSU-rRNA from 5.8S rRNA and LSU-rRNA from tricistronic rRNA transcript (SSU-rRNA, 5.8S rRNA, LSU-rRNA)"/>
    <property type="evidence" value="ECO:0007669"/>
    <property type="project" value="TreeGrafter"/>
</dbReference>
<feature type="domain" description="Kri1-like C-terminal" evidence="3">
    <location>
        <begin position="435"/>
        <end position="520"/>
    </location>
</feature>
<dbReference type="OrthoDB" id="10252032at2759"/>
<dbReference type="Pfam" id="PF05178">
    <property type="entry name" value="Kri1"/>
    <property type="match status" value="1"/>
</dbReference>
<evidence type="ECO:0000256" key="2">
    <source>
        <dbReference type="SAM" id="MobiDB-lite"/>
    </source>
</evidence>
<dbReference type="EMBL" id="NDIQ01000022">
    <property type="protein sequence ID" value="PRT56023.1"/>
    <property type="molecule type" value="Genomic_DNA"/>
</dbReference>
<feature type="region of interest" description="Disordered" evidence="2">
    <location>
        <begin position="1"/>
        <end position="86"/>
    </location>
</feature>
<dbReference type="InterPro" id="IPR018034">
    <property type="entry name" value="Kri1"/>
</dbReference>
<comment type="caution">
    <text evidence="4">The sequence shown here is derived from an EMBL/GenBank/DDBJ whole genome shotgun (WGS) entry which is preliminary data.</text>
</comment>
<accession>A0A2T0FM02</accession>
<evidence type="ECO:0000259" key="3">
    <source>
        <dbReference type="Pfam" id="PF12936"/>
    </source>
</evidence>
<feature type="compositionally biased region" description="Basic and acidic residues" evidence="2">
    <location>
        <begin position="51"/>
        <end position="71"/>
    </location>
</feature>
<gene>
    <name evidence="4" type="ORF">B9G98_03643</name>
</gene>
<feature type="compositionally biased region" description="Basic residues" evidence="2">
    <location>
        <begin position="1"/>
        <end position="17"/>
    </location>
</feature>
<feature type="region of interest" description="Disordered" evidence="2">
    <location>
        <begin position="273"/>
        <end position="308"/>
    </location>
</feature>
<dbReference type="STRING" id="45607.A0A2T0FM02"/>
<dbReference type="Pfam" id="PF12936">
    <property type="entry name" value="Kri1_C"/>
    <property type="match status" value="1"/>
</dbReference>
<protein>
    <submittedName>
        <fullName evidence="4">Protein kri1</fullName>
    </submittedName>
</protein>
<name>A0A2T0FM02_9ASCO</name>
<feature type="compositionally biased region" description="Acidic residues" evidence="2">
    <location>
        <begin position="396"/>
        <end position="406"/>
    </location>
</feature>
<dbReference type="GO" id="GO:0030686">
    <property type="term" value="C:90S preribosome"/>
    <property type="evidence" value="ECO:0007669"/>
    <property type="project" value="TreeGrafter"/>
</dbReference>
<dbReference type="GeneID" id="36517391"/>
<organism evidence="4 5">
    <name type="scientific">Wickerhamiella sorbophila</name>
    <dbReference type="NCBI Taxonomy" id="45607"/>
    <lineage>
        <taxon>Eukaryota</taxon>
        <taxon>Fungi</taxon>
        <taxon>Dikarya</taxon>
        <taxon>Ascomycota</taxon>
        <taxon>Saccharomycotina</taxon>
        <taxon>Dipodascomycetes</taxon>
        <taxon>Dipodascales</taxon>
        <taxon>Trichomonascaceae</taxon>
        <taxon>Wickerhamiella</taxon>
    </lineage>
</organism>